<gene>
    <name evidence="1" type="ORF">CWE10_06475</name>
</gene>
<comment type="caution">
    <text evidence="1">The sequence shown here is derived from an EMBL/GenBank/DDBJ whole genome shotgun (WGS) entry which is preliminary data.</text>
</comment>
<organism evidence="1 2">
    <name type="scientific">Symbiobacterium thermophilum</name>
    <dbReference type="NCBI Taxonomy" id="2734"/>
    <lineage>
        <taxon>Bacteria</taxon>
        <taxon>Bacillati</taxon>
        <taxon>Bacillota</taxon>
        <taxon>Clostridia</taxon>
        <taxon>Eubacteriales</taxon>
        <taxon>Symbiobacteriaceae</taxon>
        <taxon>Symbiobacterium</taxon>
    </lineage>
</organism>
<name>A0A953LJH4_SYMTR</name>
<dbReference type="AlphaFoldDB" id="A0A953LJH4"/>
<accession>A0A953LJH4</accession>
<sequence>MEPFAEHLYRRLAEGLLVSECPRLEEAYVLSLYVDFDDGPQRMKLWLYYNTPWQLRRAISQGEQPDEARWYFALWEPEFITAVGLSEQECDRMADTESHRLLARWLARRGLYRAPEELDALLADPGRYDAWESAARQSLLDLVIRVARRLHDTGIILCRFGRTIPLLVHQWEYDQWCLEATRKVNPPGLITEFERWWWLEWSCG</sequence>
<reference evidence="1" key="1">
    <citation type="submission" date="2017-11" db="EMBL/GenBank/DDBJ databases">
        <title>Three new genomes from thermophilic consortium.</title>
        <authorList>
            <person name="Quaggio R."/>
            <person name="Amgarten D."/>
            <person name="Setubal J.C."/>
        </authorList>
    </citation>
    <scope>NUCLEOTIDE SEQUENCE</scope>
    <source>
        <strain evidence="1">ZCTH01-B2</strain>
    </source>
</reference>
<proteinExistence type="predicted"/>
<dbReference type="Proteomes" id="UP000732377">
    <property type="component" value="Unassembled WGS sequence"/>
</dbReference>
<dbReference type="RefSeq" id="WP_011196704.1">
    <property type="nucleotide sequence ID" value="NZ_PIUK01000044.1"/>
</dbReference>
<evidence type="ECO:0000313" key="2">
    <source>
        <dbReference type="Proteomes" id="UP000732377"/>
    </source>
</evidence>
<protein>
    <submittedName>
        <fullName evidence="1">Uncharacterized protein</fullName>
    </submittedName>
</protein>
<dbReference type="EMBL" id="PIUK01000044">
    <property type="protein sequence ID" value="MBY6275857.1"/>
    <property type="molecule type" value="Genomic_DNA"/>
</dbReference>
<dbReference type="OMA" id="WEPEFIT"/>
<evidence type="ECO:0000313" key="1">
    <source>
        <dbReference type="EMBL" id="MBY6275857.1"/>
    </source>
</evidence>